<feature type="region of interest" description="Disordered" evidence="1">
    <location>
        <begin position="102"/>
        <end position="121"/>
    </location>
</feature>
<dbReference type="Proteomes" id="UP000242414">
    <property type="component" value="Unassembled WGS sequence"/>
</dbReference>
<evidence type="ECO:0000313" key="2">
    <source>
        <dbReference type="EMBL" id="ORE09179.1"/>
    </source>
</evidence>
<dbReference type="OrthoDB" id="10313957at2759"/>
<protein>
    <submittedName>
        <fullName evidence="2">Uncharacterized protein</fullName>
    </submittedName>
</protein>
<evidence type="ECO:0000256" key="1">
    <source>
        <dbReference type="SAM" id="MobiDB-lite"/>
    </source>
</evidence>
<reference evidence="2" key="1">
    <citation type="journal article" date="2016" name="Proc. Natl. Acad. Sci. U.S.A.">
        <title>Lipid metabolic changes in an early divergent fungus govern the establishment of a mutualistic symbiosis with endobacteria.</title>
        <authorList>
            <person name="Lastovetsky O.A."/>
            <person name="Gaspar M.L."/>
            <person name="Mondo S.J."/>
            <person name="LaButti K.M."/>
            <person name="Sandor L."/>
            <person name="Grigoriev I.V."/>
            <person name="Henry S.A."/>
            <person name="Pawlowska T.E."/>
        </authorList>
    </citation>
    <scope>NUCLEOTIDE SEQUENCE [LARGE SCALE GENOMIC DNA]</scope>
    <source>
        <strain evidence="2">ATCC 52814</strain>
    </source>
</reference>
<organism evidence="2">
    <name type="scientific">Rhizopus microsporus var. microsporus</name>
    <dbReference type="NCBI Taxonomy" id="86635"/>
    <lineage>
        <taxon>Eukaryota</taxon>
        <taxon>Fungi</taxon>
        <taxon>Fungi incertae sedis</taxon>
        <taxon>Mucoromycota</taxon>
        <taxon>Mucoromycotina</taxon>
        <taxon>Mucoromycetes</taxon>
        <taxon>Mucorales</taxon>
        <taxon>Mucorineae</taxon>
        <taxon>Rhizopodaceae</taxon>
        <taxon>Rhizopus</taxon>
    </lineage>
</organism>
<proteinExistence type="predicted"/>
<gene>
    <name evidence="2" type="ORF">BCV72DRAFT_223908</name>
</gene>
<feature type="compositionally biased region" description="Acidic residues" evidence="1">
    <location>
        <begin position="145"/>
        <end position="155"/>
    </location>
</feature>
<feature type="region of interest" description="Disordered" evidence="1">
    <location>
        <begin position="134"/>
        <end position="160"/>
    </location>
</feature>
<dbReference type="AlphaFoldDB" id="A0A1X0RAW5"/>
<sequence>MSEYFQSRKPTLNRSRKPFPLSFLFKGKKEEEVQLLPLSSLGSGITQPIESSVISYFDPYSPCISSVDQRQRRISVMVPSRRPKEELHQSSRRPISTWIQQSHFEQSPPVSPPPLSPTDSLATRASWRSMKHCSTYKPAASITSSEEEDDDDDEPISQLSTRLNKNINLLSDEEEEGDDELIPIACLHDTPLLSAAEKYKAKVKAKLHLDTDF</sequence>
<dbReference type="VEuPathDB" id="FungiDB:BCV72DRAFT_223908"/>
<name>A0A1X0RAW5_RHIZD</name>
<dbReference type="EMBL" id="KV921879">
    <property type="protein sequence ID" value="ORE09179.1"/>
    <property type="molecule type" value="Genomic_DNA"/>
</dbReference>
<accession>A0A1X0RAW5</accession>